<dbReference type="AlphaFoldDB" id="A0A559IL10"/>
<feature type="compositionally biased region" description="Low complexity" evidence="1">
    <location>
        <begin position="16"/>
        <end position="25"/>
    </location>
</feature>
<keyword evidence="3" id="KW-1185">Reference proteome</keyword>
<proteinExistence type="predicted"/>
<dbReference type="EMBL" id="VNJK01000003">
    <property type="protein sequence ID" value="TVX88344.1"/>
    <property type="molecule type" value="Genomic_DNA"/>
</dbReference>
<protein>
    <recommendedName>
        <fullName evidence="4">Phage tail tape measure protein</fullName>
    </recommendedName>
</protein>
<organism evidence="2 3">
    <name type="scientific">Paenibacillus agilis</name>
    <dbReference type="NCBI Taxonomy" id="3020863"/>
    <lineage>
        <taxon>Bacteria</taxon>
        <taxon>Bacillati</taxon>
        <taxon>Bacillota</taxon>
        <taxon>Bacilli</taxon>
        <taxon>Bacillales</taxon>
        <taxon>Paenibacillaceae</taxon>
        <taxon>Paenibacillus</taxon>
    </lineage>
</organism>
<dbReference type="Proteomes" id="UP000318102">
    <property type="component" value="Unassembled WGS sequence"/>
</dbReference>
<evidence type="ECO:0000313" key="3">
    <source>
        <dbReference type="Proteomes" id="UP000318102"/>
    </source>
</evidence>
<dbReference type="RefSeq" id="WP_144993545.1">
    <property type="nucleotide sequence ID" value="NZ_VNJK01000003.1"/>
</dbReference>
<evidence type="ECO:0000256" key="1">
    <source>
        <dbReference type="SAM" id="MobiDB-lite"/>
    </source>
</evidence>
<sequence length="620" mass="66355">MSTGTGGAAAGGSGSSAGSAGASGTPSDGGVSSLVGSINQARKLQREFRKMHETVKNIGKTLDEIFDKTYKLKVDTSAINEANPDEKKRQRTVAVQPAISNSNWGLFFPIHLGNKPIQVPMTANAQPIANQLSGLGKLAQNVGRMLAQGITSAVGSAMDLEHQMLSMSRTVGDTKNDGSAGQKTTAFVNDIREQGAKGPFSADEMMKAGMDAIKITGGDTQAAKDMLTAAQNIAALNPGKTVGDAVNALQELQGGKADALADFGFTASKDSLKAAKEGKFSEVKNDKDISLTDTFANGKNDYAKTGKGMANTLKNSLTAGLQDAGSGMLTAIKPGLTQLITLVQGFRPVFQTLGTFAGAGISAVVRHLTAFVSWIQPKMPEIINGIQTTVGQVSATMGPIFEQFMGLFKNVFTWVDANMPIFKDALGSVFATVAPLISTVMDVFQRLWKVWEEAWPTIQNILTKAWETMQPIFTFLQDALTLAAFVIEQTFKPAIEMLWGVFEPLLDAIKNTMSWLGDRFGNLVDWITGETTPPQDRKDPQAKPHAAGLRTVPRDNYPALLHKNEAVLTAQEANQYRNGRFGGRGVTINLNHPVAREEADFAKWAQVLRAELEGAVVNMA</sequence>
<name>A0A559IL10_9BACL</name>
<feature type="region of interest" description="Disordered" evidence="1">
    <location>
        <begin position="1"/>
        <end position="34"/>
    </location>
</feature>
<evidence type="ECO:0008006" key="4">
    <source>
        <dbReference type="Google" id="ProtNLM"/>
    </source>
</evidence>
<feature type="compositionally biased region" description="Gly residues" evidence="1">
    <location>
        <begin position="1"/>
        <end position="15"/>
    </location>
</feature>
<accession>A0A559IL10</accession>
<evidence type="ECO:0000313" key="2">
    <source>
        <dbReference type="EMBL" id="TVX88344.1"/>
    </source>
</evidence>
<gene>
    <name evidence="2" type="ORF">FPZ44_20905</name>
</gene>
<reference evidence="2 3" key="1">
    <citation type="submission" date="2019-07" db="EMBL/GenBank/DDBJ databases">
        <authorList>
            <person name="Kim J."/>
        </authorList>
    </citation>
    <scope>NUCLEOTIDE SEQUENCE [LARGE SCALE GENOMIC DNA]</scope>
    <source>
        <strain evidence="2 3">N4</strain>
    </source>
</reference>
<dbReference type="OrthoDB" id="90760at2"/>
<comment type="caution">
    <text evidence="2">The sequence shown here is derived from an EMBL/GenBank/DDBJ whole genome shotgun (WGS) entry which is preliminary data.</text>
</comment>